<evidence type="ECO:0000256" key="5">
    <source>
        <dbReference type="SAM" id="MobiDB-lite"/>
    </source>
</evidence>
<dbReference type="KEGG" id="pmrn:116950997"/>
<evidence type="ECO:0000313" key="9">
    <source>
        <dbReference type="RefSeq" id="XP_032825150.1"/>
    </source>
</evidence>
<dbReference type="Pfam" id="PF00169">
    <property type="entry name" value="PH"/>
    <property type="match status" value="1"/>
</dbReference>
<proteinExistence type="predicted"/>
<accession>A0AAJ7TY54</accession>
<feature type="region of interest" description="Disordered" evidence="5">
    <location>
        <begin position="880"/>
        <end position="904"/>
    </location>
</feature>
<dbReference type="Gene3D" id="2.30.29.30">
    <property type="entry name" value="Pleckstrin-homology domain (PH domain)/Phosphotyrosine-binding domain (PTB)"/>
    <property type="match status" value="1"/>
</dbReference>
<keyword evidence="8" id="KW-1185">Reference proteome</keyword>
<feature type="domain" description="Rho-GAP" evidence="7">
    <location>
        <begin position="235"/>
        <end position="420"/>
    </location>
</feature>
<feature type="compositionally biased region" description="Pro residues" evidence="5">
    <location>
        <begin position="582"/>
        <end position="591"/>
    </location>
</feature>
<feature type="region of interest" description="Disordered" evidence="5">
    <location>
        <begin position="552"/>
        <end position="597"/>
    </location>
</feature>
<evidence type="ECO:0000256" key="3">
    <source>
        <dbReference type="ARBA" id="ARBA00023054"/>
    </source>
</evidence>
<dbReference type="Gene3D" id="1.10.555.10">
    <property type="entry name" value="Rho GTPase activation protein"/>
    <property type="match status" value="1"/>
</dbReference>
<gene>
    <name evidence="9" type="primary">LOC116950997</name>
</gene>
<keyword evidence="3 4" id="KW-0175">Coiled coil</keyword>
<dbReference type="InterPro" id="IPR001849">
    <property type="entry name" value="PH_domain"/>
</dbReference>
<dbReference type="AlphaFoldDB" id="A0AAJ7TY54"/>
<dbReference type="SUPFAM" id="SSF48350">
    <property type="entry name" value="GTPase activation domain, GAP"/>
    <property type="match status" value="1"/>
</dbReference>
<feature type="compositionally biased region" description="Polar residues" evidence="5">
    <location>
        <begin position="666"/>
        <end position="682"/>
    </location>
</feature>
<evidence type="ECO:0000259" key="7">
    <source>
        <dbReference type="PROSITE" id="PS50238"/>
    </source>
</evidence>
<dbReference type="PANTHER" id="PTHR15228">
    <property type="entry name" value="SPERMATHECAL PHYSIOLOGY VARIANT"/>
    <property type="match status" value="1"/>
</dbReference>
<dbReference type="GO" id="GO:0007165">
    <property type="term" value="P:signal transduction"/>
    <property type="evidence" value="ECO:0007669"/>
    <property type="project" value="InterPro"/>
</dbReference>
<feature type="domain" description="PH" evidence="6">
    <location>
        <begin position="100"/>
        <end position="204"/>
    </location>
</feature>
<keyword evidence="2" id="KW-0597">Phosphoprotein</keyword>
<feature type="region of interest" description="Disordered" evidence="5">
    <location>
        <begin position="76"/>
        <end position="99"/>
    </location>
</feature>
<feature type="compositionally biased region" description="Polar residues" evidence="5">
    <location>
        <begin position="883"/>
        <end position="894"/>
    </location>
</feature>
<dbReference type="SMART" id="SM00233">
    <property type="entry name" value="PH"/>
    <property type="match status" value="1"/>
</dbReference>
<organism evidence="8 9">
    <name type="scientific">Petromyzon marinus</name>
    <name type="common">Sea lamprey</name>
    <dbReference type="NCBI Taxonomy" id="7757"/>
    <lineage>
        <taxon>Eukaryota</taxon>
        <taxon>Metazoa</taxon>
        <taxon>Chordata</taxon>
        <taxon>Craniata</taxon>
        <taxon>Vertebrata</taxon>
        <taxon>Cyclostomata</taxon>
        <taxon>Hyperoartia</taxon>
        <taxon>Petromyzontiformes</taxon>
        <taxon>Petromyzontidae</taxon>
        <taxon>Petromyzon</taxon>
    </lineage>
</organism>
<sequence length="904" mass="94893">MRPATAMNAKRLNVWICVCSCRSFSLVMADGAALASRGASGQAMASRAASAAAASLPGFADAAGVGAALSAAATSHAQTGGRRGEAGGHPGSASGSSRRGVLKSGWLKKQGGFVRSWHARWFVLRGEQLCYYKDEDENKILGSLFLPGSRVLERPPTPDDPNKYLLEILSGGERAGGSAESTVLMASSQSDMEEWARALRRVIWAPLGGGVFGQRLEETVRWERQHCGHATVPPGALAGLPPAPRVVQQCVSFIRERGLAEEGLFRMPGQASLVRDLQRAFDCGERPSFDGSTDVHTVASLLKLYLRELPEPVVPFSAYADFLACAKLLNAKPEQGFLELSCRLQVLPPANYSLLRYICSFLDEVQSHSVVNKMSVQNLATVFGPNILRPKTEDPASIMEGAPLIQQLMEVFIAEQHRLFLRPCVDAHASRLPPGSLGRPEGLRKDACKGPPLLLSGGGGTASCGPLAGVGRPSAWGALPLSESDTCTSGSELGAAVIFRGRSGGGAGCRPLPAVADPLGSPRAAAARKGTAALFGKGAVANGSLGGAVDGRGEAPYRAGPGCPPTGGRKAGSPRTGGPRFGPVPLPPPPTTSRGAASDTLECSSRLWAANGYATIREHNRRPPGPERASGCRGGVGAGCVGGGVGGSATLQRISTYDNVPAESPSAGNSEEQRSVDSGATWSSSSCEISLGDVAASACGSTPACSFRDCGYGELRGGRAEPRGAPAQLEGLVERVEVCVRSSVTTTTTSRINEPALLPPLPLAPQPLALAGGPCGGAGPGGAGPLGCDPDGSHHEAMQELVVELKMELSRQKAEYEQRIKSLEASGVDACRRAERLSEELEQERARHRMAEIRQRNAERARQDAEARNRVLQREMEHFFASFSDTGQPESTQMPKRRGHLQPR</sequence>
<dbReference type="PROSITE" id="PS50238">
    <property type="entry name" value="RHOGAP"/>
    <property type="match status" value="1"/>
</dbReference>
<dbReference type="InterPro" id="IPR051025">
    <property type="entry name" value="RhoGAP"/>
</dbReference>
<evidence type="ECO:0000313" key="8">
    <source>
        <dbReference type="Proteomes" id="UP001318040"/>
    </source>
</evidence>
<dbReference type="InterPro" id="IPR011993">
    <property type="entry name" value="PH-like_dom_sf"/>
</dbReference>
<evidence type="ECO:0000259" key="6">
    <source>
        <dbReference type="PROSITE" id="PS50003"/>
    </source>
</evidence>
<dbReference type="GO" id="GO:0005096">
    <property type="term" value="F:GTPase activator activity"/>
    <property type="evidence" value="ECO:0007669"/>
    <property type="project" value="UniProtKB-KW"/>
</dbReference>
<evidence type="ECO:0000256" key="1">
    <source>
        <dbReference type="ARBA" id="ARBA00022468"/>
    </source>
</evidence>
<dbReference type="GO" id="GO:0051056">
    <property type="term" value="P:regulation of small GTPase mediated signal transduction"/>
    <property type="evidence" value="ECO:0007669"/>
    <property type="project" value="UniProtKB-ARBA"/>
</dbReference>
<dbReference type="InterPro" id="IPR000198">
    <property type="entry name" value="RhoGAP_dom"/>
</dbReference>
<feature type="compositionally biased region" description="Basic residues" evidence="5">
    <location>
        <begin position="895"/>
        <end position="904"/>
    </location>
</feature>
<dbReference type="InterPro" id="IPR008936">
    <property type="entry name" value="Rho_GTPase_activation_prot"/>
</dbReference>
<dbReference type="FunFam" id="1.10.555.10:FF:000015">
    <property type="entry name" value="rho GTPase-activating protein 25 isoform X1"/>
    <property type="match status" value="1"/>
</dbReference>
<dbReference type="SUPFAM" id="SSF50729">
    <property type="entry name" value="PH domain-like"/>
    <property type="match status" value="1"/>
</dbReference>
<name>A0AAJ7TY54_PETMA</name>
<protein>
    <submittedName>
        <fullName evidence="9">Rho GTPase-activating protein 24-like</fullName>
    </submittedName>
</protein>
<dbReference type="PROSITE" id="PS50003">
    <property type="entry name" value="PH_DOMAIN"/>
    <property type="match status" value="1"/>
</dbReference>
<feature type="region of interest" description="Disordered" evidence="5">
    <location>
        <begin position="659"/>
        <end position="682"/>
    </location>
</feature>
<dbReference type="RefSeq" id="XP_032825150.1">
    <property type="nucleotide sequence ID" value="XM_032969259.1"/>
</dbReference>
<reference evidence="9" key="1">
    <citation type="submission" date="2025-08" db="UniProtKB">
        <authorList>
            <consortium name="RefSeq"/>
        </authorList>
    </citation>
    <scope>IDENTIFICATION</scope>
    <source>
        <tissue evidence="9">Sperm</tissue>
    </source>
</reference>
<feature type="coiled-coil region" evidence="4">
    <location>
        <begin position="795"/>
        <end position="875"/>
    </location>
</feature>
<dbReference type="PANTHER" id="PTHR15228:SF24">
    <property type="entry name" value="RHO-GAP DOMAIN-CONTAINING PROTEIN"/>
    <property type="match status" value="1"/>
</dbReference>
<dbReference type="GeneID" id="116950997"/>
<evidence type="ECO:0000256" key="4">
    <source>
        <dbReference type="SAM" id="Coils"/>
    </source>
</evidence>
<dbReference type="Pfam" id="PF00620">
    <property type="entry name" value="RhoGAP"/>
    <property type="match status" value="1"/>
</dbReference>
<keyword evidence="1" id="KW-0343">GTPase activation</keyword>
<evidence type="ECO:0000256" key="2">
    <source>
        <dbReference type="ARBA" id="ARBA00022553"/>
    </source>
</evidence>
<dbReference type="SMART" id="SM00324">
    <property type="entry name" value="RhoGAP"/>
    <property type="match status" value="1"/>
</dbReference>
<dbReference type="Proteomes" id="UP001318040">
    <property type="component" value="Chromosome 41"/>
</dbReference>